<dbReference type="Pfam" id="PF16137">
    <property type="entry name" value="DUF4845"/>
    <property type="match status" value="1"/>
</dbReference>
<reference evidence="2 3" key="1">
    <citation type="submission" date="2018-05" db="EMBL/GenBank/DDBJ databases">
        <title>Genomic Encyclopedia of Type Strains, Phase IV (KMG-IV): sequencing the most valuable type-strain genomes for metagenomic binning, comparative biology and taxonomic classification.</title>
        <authorList>
            <person name="Goeker M."/>
        </authorList>
    </citation>
    <scope>NUCLEOTIDE SEQUENCE [LARGE SCALE GENOMIC DNA]</scope>
    <source>
        <strain evidence="2 3">DSM 25350</strain>
    </source>
</reference>
<feature type="transmembrane region" description="Helical" evidence="1">
    <location>
        <begin position="12"/>
        <end position="35"/>
    </location>
</feature>
<dbReference type="AlphaFoldDB" id="A0A316G1H4"/>
<proteinExistence type="predicted"/>
<keyword evidence="1" id="KW-0472">Membrane</keyword>
<protein>
    <submittedName>
        <fullName evidence="2">Uncharacterized protein DUF4845</fullName>
    </submittedName>
</protein>
<keyword evidence="3" id="KW-1185">Reference proteome</keyword>
<evidence type="ECO:0000256" key="1">
    <source>
        <dbReference type="SAM" id="Phobius"/>
    </source>
</evidence>
<sequence>MYQKQRGATFWQWLFIGGMVGIFLYVGMSLTPVYIESMSVKKALKNVESAGTALTKREVKNKILSQFQIDQVDRVGEENIKFKPLRSGKMEVSIDYDVKVPLISNLFILVEFRNKIVI</sequence>
<evidence type="ECO:0000313" key="3">
    <source>
        <dbReference type="Proteomes" id="UP000245790"/>
    </source>
</evidence>
<keyword evidence="1" id="KW-0812">Transmembrane</keyword>
<dbReference type="Proteomes" id="UP000245790">
    <property type="component" value="Unassembled WGS sequence"/>
</dbReference>
<keyword evidence="1" id="KW-1133">Transmembrane helix</keyword>
<organism evidence="2 3">
    <name type="scientific">Pleionea mediterranea</name>
    <dbReference type="NCBI Taxonomy" id="523701"/>
    <lineage>
        <taxon>Bacteria</taxon>
        <taxon>Pseudomonadati</taxon>
        <taxon>Pseudomonadota</taxon>
        <taxon>Gammaproteobacteria</taxon>
        <taxon>Oceanospirillales</taxon>
        <taxon>Pleioneaceae</taxon>
        <taxon>Pleionea</taxon>
    </lineage>
</organism>
<dbReference type="RefSeq" id="WP_109761587.1">
    <property type="nucleotide sequence ID" value="NZ_QGGU01000001.1"/>
</dbReference>
<dbReference type="OrthoDB" id="6078083at2"/>
<gene>
    <name evidence="2" type="ORF">C8D97_101321</name>
</gene>
<accession>A0A316G1H4</accession>
<dbReference type="EMBL" id="QGGU01000001">
    <property type="protein sequence ID" value="PWK54473.1"/>
    <property type="molecule type" value="Genomic_DNA"/>
</dbReference>
<evidence type="ECO:0000313" key="2">
    <source>
        <dbReference type="EMBL" id="PWK54473.1"/>
    </source>
</evidence>
<dbReference type="InterPro" id="IPR032314">
    <property type="entry name" value="DUF4845"/>
</dbReference>
<name>A0A316G1H4_9GAMM</name>
<comment type="caution">
    <text evidence="2">The sequence shown here is derived from an EMBL/GenBank/DDBJ whole genome shotgun (WGS) entry which is preliminary data.</text>
</comment>